<protein>
    <submittedName>
        <fullName evidence="6">RNA polymerase sigma factor</fullName>
    </submittedName>
</protein>
<evidence type="ECO:0000313" key="7">
    <source>
        <dbReference type="Proteomes" id="UP001205506"/>
    </source>
</evidence>
<dbReference type="Pfam" id="PF08281">
    <property type="entry name" value="Sigma70_r4_2"/>
    <property type="match status" value="1"/>
</dbReference>
<dbReference type="Proteomes" id="UP001205506">
    <property type="component" value="Unassembled WGS sequence"/>
</dbReference>
<keyword evidence="2" id="KW-0731">Sigma factor</keyword>
<keyword evidence="1" id="KW-0805">Transcription regulation</keyword>
<sequence length="127" mass="15167">MRQNIKAEDNLKALAITIMRNKFYDQCRHEERNFTTDKVMEVPIEDRRAEQRDEVNLIKQIVAQLPPLQQQIFRMKEIEGYTADEIMQITGCTADNLRKNLSRARLKIRETYMNIVKQNKIKKEEKL</sequence>
<comment type="caution">
    <text evidence="6">The sequence shown here is derived from an EMBL/GenBank/DDBJ whole genome shotgun (WGS) entry which is preliminary data.</text>
</comment>
<evidence type="ECO:0000259" key="5">
    <source>
        <dbReference type="Pfam" id="PF08281"/>
    </source>
</evidence>
<gene>
    <name evidence="6" type="ORF">NNC68_08900</name>
</gene>
<dbReference type="InterPro" id="IPR013249">
    <property type="entry name" value="RNA_pol_sigma70_r4_t2"/>
</dbReference>
<dbReference type="EMBL" id="JANDWU010000014">
    <property type="protein sequence ID" value="MCP9549590.1"/>
    <property type="molecule type" value="Genomic_DNA"/>
</dbReference>
<feature type="domain" description="RNA polymerase sigma factor 70 region 4 type 2" evidence="5">
    <location>
        <begin position="58"/>
        <end position="108"/>
    </location>
</feature>
<keyword evidence="4" id="KW-0804">Transcription</keyword>
<evidence type="ECO:0000256" key="4">
    <source>
        <dbReference type="ARBA" id="ARBA00023163"/>
    </source>
</evidence>
<dbReference type="PANTHER" id="PTHR43133:SF8">
    <property type="entry name" value="RNA POLYMERASE SIGMA FACTOR HI_1459-RELATED"/>
    <property type="match status" value="1"/>
</dbReference>
<evidence type="ECO:0000313" key="6">
    <source>
        <dbReference type="EMBL" id="MCP9549590.1"/>
    </source>
</evidence>
<dbReference type="SUPFAM" id="SSF88659">
    <property type="entry name" value="Sigma3 and sigma4 domains of RNA polymerase sigma factors"/>
    <property type="match status" value="1"/>
</dbReference>
<name>A0AAW5IAS0_9BACT</name>
<dbReference type="InterPro" id="IPR014284">
    <property type="entry name" value="RNA_pol_sigma-70_dom"/>
</dbReference>
<dbReference type="InterPro" id="IPR036388">
    <property type="entry name" value="WH-like_DNA-bd_sf"/>
</dbReference>
<dbReference type="AlphaFoldDB" id="A0AAW5IAS0"/>
<evidence type="ECO:0000256" key="2">
    <source>
        <dbReference type="ARBA" id="ARBA00023082"/>
    </source>
</evidence>
<dbReference type="NCBIfam" id="TIGR02937">
    <property type="entry name" value="sigma70-ECF"/>
    <property type="match status" value="1"/>
</dbReference>
<dbReference type="InterPro" id="IPR039425">
    <property type="entry name" value="RNA_pol_sigma-70-like"/>
</dbReference>
<organism evidence="6 7">
    <name type="scientific">Segatella copri</name>
    <dbReference type="NCBI Taxonomy" id="165179"/>
    <lineage>
        <taxon>Bacteria</taxon>
        <taxon>Pseudomonadati</taxon>
        <taxon>Bacteroidota</taxon>
        <taxon>Bacteroidia</taxon>
        <taxon>Bacteroidales</taxon>
        <taxon>Prevotellaceae</taxon>
        <taxon>Segatella</taxon>
    </lineage>
</organism>
<dbReference type="InterPro" id="IPR013324">
    <property type="entry name" value="RNA_pol_sigma_r3/r4-like"/>
</dbReference>
<proteinExistence type="predicted"/>
<keyword evidence="3" id="KW-0238">DNA-binding</keyword>
<accession>A0AAW5IAS0</accession>
<dbReference type="PANTHER" id="PTHR43133">
    <property type="entry name" value="RNA POLYMERASE ECF-TYPE SIGMA FACTO"/>
    <property type="match status" value="1"/>
</dbReference>
<dbReference type="GO" id="GO:0016987">
    <property type="term" value="F:sigma factor activity"/>
    <property type="evidence" value="ECO:0007669"/>
    <property type="project" value="UniProtKB-KW"/>
</dbReference>
<dbReference type="Gene3D" id="1.10.10.10">
    <property type="entry name" value="Winged helix-like DNA-binding domain superfamily/Winged helix DNA-binding domain"/>
    <property type="match status" value="1"/>
</dbReference>
<reference evidence="6" key="1">
    <citation type="submission" date="2022-07" db="EMBL/GenBank/DDBJ databases">
        <title>Prevotella copri.</title>
        <authorList>
            <person name="Yang C."/>
        </authorList>
    </citation>
    <scope>NUCLEOTIDE SEQUENCE</scope>
    <source>
        <strain evidence="6">HF1805</strain>
    </source>
</reference>
<dbReference type="RefSeq" id="WP_254970705.1">
    <property type="nucleotide sequence ID" value="NZ_JANDWU010000014.1"/>
</dbReference>
<evidence type="ECO:0000256" key="1">
    <source>
        <dbReference type="ARBA" id="ARBA00023015"/>
    </source>
</evidence>
<evidence type="ECO:0000256" key="3">
    <source>
        <dbReference type="ARBA" id="ARBA00023125"/>
    </source>
</evidence>
<dbReference type="GO" id="GO:0003677">
    <property type="term" value="F:DNA binding"/>
    <property type="evidence" value="ECO:0007669"/>
    <property type="project" value="UniProtKB-KW"/>
</dbReference>
<dbReference type="GO" id="GO:0006352">
    <property type="term" value="P:DNA-templated transcription initiation"/>
    <property type="evidence" value="ECO:0007669"/>
    <property type="project" value="InterPro"/>
</dbReference>